<comment type="subcellular location">
    <subcellularLocation>
        <location evidence="3">Cell projection</location>
        <location evidence="3">Cilium</location>
    </subcellularLocation>
    <subcellularLocation>
        <location evidence="1">Cytoplasm</location>
        <location evidence="1">Cytoskeleton</location>
        <location evidence="1">Microtubule organizing center</location>
        <location evidence="1">Centrosome</location>
        <location evidence="1">Centriole</location>
    </subcellularLocation>
    <subcellularLocation>
        <location evidence="2">Nucleus</location>
    </subcellularLocation>
</comment>
<dbReference type="CDD" id="cd02189">
    <property type="entry name" value="delta_zeta_tubulin-like"/>
    <property type="match status" value="1"/>
</dbReference>
<dbReference type="GO" id="GO:0005634">
    <property type="term" value="C:nucleus"/>
    <property type="evidence" value="ECO:0007669"/>
    <property type="project" value="UniProtKB-SubCell"/>
</dbReference>
<sequence>MSIVTLQLGQCGNQLGYALFDKLATELEDPLEMDIFFRGPSHTARAVLIDMEPKVVMQCQDRAAASGRWQYDRTNSVCQQSGSGNNWAHGYTVHGAASAEAILDVLQREVEHCDYFKGFHAIQSLAGGTGSGLGSFVADLLHDQFPTAHRLHTVIWPYEAGEIIVQNYNTLLTMACLSESSDGILLLQNDMADRACQKLLTIPKPSLDQMNHVLANHIASVLLPAAAVDARSACLLPTILRELCAHPGYKLLDIKLVPQLSTRSREFSTHQWSGILKHLHQMQIANCSLDEGVNWDISLETSPRREVNQSVGNLVFLRGPESATVAATVLESFGDPRMYAPWVHPSSHLFSSRQPFSRYDKAAALVSNSQAMLRPLATMVEKAHCMFASKAYLHQYAAHNVDAEFFDSCFLRLDQLVANYASL</sequence>
<dbReference type="EMBL" id="JH767168">
    <property type="protein sequence ID" value="EQC31616.1"/>
    <property type="molecule type" value="Genomic_DNA"/>
</dbReference>
<organism evidence="16 17">
    <name type="scientific">Saprolegnia diclina (strain VS20)</name>
    <dbReference type="NCBI Taxonomy" id="1156394"/>
    <lineage>
        <taxon>Eukaryota</taxon>
        <taxon>Sar</taxon>
        <taxon>Stramenopiles</taxon>
        <taxon>Oomycota</taxon>
        <taxon>Saprolegniomycetes</taxon>
        <taxon>Saprolegniales</taxon>
        <taxon>Saprolegniaceae</taxon>
        <taxon>Saprolegnia</taxon>
    </lineage>
</organism>
<evidence type="ECO:0000256" key="4">
    <source>
        <dbReference type="ARBA" id="ARBA00009636"/>
    </source>
</evidence>
<dbReference type="InterPro" id="IPR002967">
    <property type="entry name" value="Delta_tubulin"/>
</dbReference>
<evidence type="ECO:0000256" key="2">
    <source>
        <dbReference type="ARBA" id="ARBA00004123"/>
    </source>
</evidence>
<dbReference type="InterPro" id="IPR000217">
    <property type="entry name" value="Tubulin"/>
</dbReference>
<proteinExistence type="inferred from homology"/>
<dbReference type="SUPFAM" id="SSF55307">
    <property type="entry name" value="Tubulin C-terminal domain-like"/>
    <property type="match status" value="1"/>
</dbReference>
<gene>
    <name evidence="16" type="ORF">SDRG_10783</name>
</gene>
<reference evidence="16 17" key="1">
    <citation type="submission" date="2012-04" db="EMBL/GenBank/DDBJ databases">
        <title>The Genome Sequence of Saprolegnia declina VS20.</title>
        <authorList>
            <consortium name="The Broad Institute Genome Sequencing Platform"/>
            <person name="Russ C."/>
            <person name="Nusbaum C."/>
            <person name="Tyler B."/>
            <person name="van West P."/>
            <person name="Dieguez-Uribeondo J."/>
            <person name="de Bruijn I."/>
            <person name="Tripathy S."/>
            <person name="Jiang R."/>
            <person name="Young S.K."/>
            <person name="Zeng Q."/>
            <person name="Gargeya S."/>
            <person name="Fitzgerald M."/>
            <person name="Haas B."/>
            <person name="Abouelleil A."/>
            <person name="Alvarado L."/>
            <person name="Arachchi H.M."/>
            <person name="Berlin A."/>
            <person name="Chapman S.B."/>
            <person name="Goldberg J."/>
            <person name="Griggs A."/>
            <person name="Gujja S."/>
            <person name="Hansen M."/>
            <person name="Howarth C."/>
            <person name="Imamovic A."/>
            <person name="Larimer J."/>
            <person name="McCowen C."/>
            <person name="Montmayeur A."/>
            <person name="Murphy C."/>
            <person name="Neiman D."/>
            <person name="Pearson M."/>
            <person name="Priest M."/>
            <person name="Roberts A."/>
            <person name="Saif S."/>
            <person name="Shea T."/>
            <person name="Sisk P."/>
            <person name="Sykes S."/>
            <person name="Wortman J."/>
            <person name="Nusbaum C."/>
            <person name="Birren B."/>
        </authorList>
    </citation>
    <scope>NUCLEOTIDE SEQUENCE [LARGE SCALE GENOMIC DNA]</scope>
    <source>
        <strain evidence="16 17">VS20</strain>
    </source>
</reference>
<evidence type="ECO:0000256" key="5">
    <source>
        <dbReference type="ARBA" id="ARBA00014184"/>
    </source>
</evidence>
<dbReference type="PRINTS" id="PR01224">
    <property type="entry name" value="DELTATUBULIN"/>
</dbReference>
<evidence type="ECO:0000313" key="17">
    <source>
        <dbReference type="Proteomes" id="UP000030762"/>
    </source>
</evidence>
<dbReference type="STRING" id="1156394.T0QAC4"/>
<evidence type="ECO:0000256" key="1">
    <source>
        <dbReference type="ARBA" id="ARBA00004114"/>
    </source>
</evidence>
<evidence type="ECO:0000256" key="10">
    <source>
        <dbReference type="ARBA" id="ARBA00023242"/>
    </source>
</evidence>
<name>T0QAC4_SAPDV</name>
<comment type="similarity">
    <text evidence="4 14">Belongs to the tubulin family.</text>
</comment>
<keyword evidence="7 14" id="KW-0547">Nucleotide-binding</keyword>
<keyword evidence="10" id="KW-0539">Nucleus</keyword>
<evidence type="ECO:0000313" key="16">
    <source>
        <dbReference type="EMBL" id="EQC31616.1"/>
    </source>
</evidence>
<dbReference type="GO" id="GO:0005929">
    <property type="term" value="C:cilium"/>
    <property type="evidence" value="ECO:0007669"/>
    <property type="project" value="UniProtKB-SubCell"/>
</dbReference>
<dbReference type="Pfam" id="PF00091">
    <property type="entry name" value="Tubulin"/>
    <property type="match status" value="1"/>
</dbReference>
<accession>T0QAC4</accession>
<keyword evidence="11" id="KW-0966">Cell projection</keyword>
<dbReference type="OrthoDB" id="10250004at2759"/>
<dbReference type="AlphaFoldDB" id="T0QAC4"/>
<evidence type="ECO:0000256" key="8">
    <source>
        <dbReference type="ARBA" id="ARBA00022794"/>
    </source>
</evidence>
<dbReference type="GO" id="GO:0007017">
    <property type="term" value="P:microtubule-based process"/>
    <property type="evidence" value="ECO:0007669"/>
    <property type="project" value="InterPro"/>
</dbReference>
<dbReference type="PROSITE" id="PS00227">
    <property type="entry name" value="TUBULIN"/>
    <property type="match status" value="1"/>
</dbReference>
<evidence type="ECO:0000259" key="15">
    <source>
        <dbReference type="SMART" id="SM00864"/>
    </source>
</evidence>
<dbReference type="PRINTS" id="PR01161">
    <property type="entry name" value="TUBULIN"/>
</dbReference>
<dbReference type="InterPro" id="IPR017975">
    <property type="entry name" value="Tubulin_CS"/>
</dbReference>
<protein>
    <recommendedName>
        <fullName evidence="5">Tubulin delta chain</fullName>
    </recommendedName>
    <alternativeName>
        <fullName evidence="12">Delta-tubulin</fullName>
    </alternativeName>
</protein>
<dbReference type="GO" id="GO:0005814">
    <property type="term" value="C:centriole"/>
    <property type="evidence" value="ECO:0007669"/>
    <property type="project" value="UniProtKB-SubCell"/>
</dbReference>
<evidence type="ECO:0000256" key="7">
    <source>
        <dbReference type="ARBA" id="ARBA00022741"/>
    </source>
</evidence>
<dbReference type="InterPro" id="IPR008280">
    <property type="entry name" value="Tub_FtsZ_C"/>
</dbReference>
<dbReference type="RefSeq" id="XP_008615015.1">
    <property type="nucleotide sequence ID" value="XM_008616793.1"/>
</dbReference>
<dbReference type="GO" id="GO:0005200">
    <property type="term" value="F:structural constituent of cytoskeleton"/>
    <property type="evidence" value="ECO:0007669"/>
    <property type="project" value="InterPro"/>
</dbReference>
<dbReference type="SUPFAM" id="SSF52490">
    <property type="entry name" value="Tubulin nucleotide-binding domain-like"/>
    <property type="match status" value="1"/>
</dbReference>
<dbReference type="VEuPathDB" id="FungiDB:SDRG_10783"/>
<evidence type="ECO:0000256" key="9">
    <source>
        <dbReference type="ARBA" id="ARBA00023134"/>
    </source>
</evidence>
<dbReference type="PANTHER" id="PTHR11588">
    <property type="entry name" value="TUBULIN"/>
    <property type="match status" value="1"/>
</dbReference>
<evidence type="ECO:0000256" key="6">
    <source>
        <dbReference type="ARBA" id="ARBA00022701"/>
    </source>
</evidence>
<evidence type="ECO:0000256" key="11">
    <source>
        <dbReference type="ARBA" id="ARBA00023273"/>
    </source>
</evidence>
<dbReference type="GeneID" id="19951510"/>
<keyword evidence="17" id="KW-1185">Reference proteome</keyword>
<dbReference type="Proteomes" id="UP000030762">
    <property type="component" value="Unassembled WGS sequence"/>
</dbReference>
<keyword evidence="8" id="KW-0970">Cilium biogenesis/degradation</keyword>
<comment type="function">
    <text evidence="13">Acts as a positive regulator of hedgehog signaling and regulates ciliary function.</text>
</comment>
<dbReference type="InterPro" id="IPR036525">
    <property type="entry name" value="Tubulin/FtsZ_GTPase_sf"/>
</dbReference>
<dbReference type="InParanoid" id="T0QAC4"/>
<evidence type="ECO:0000256" key="12">
    <source>
        <dbReference type="ARBA" id="ARBA00030594"/>
    </source>
</evidence>
<dbReference type="SMART" id="SM00864">
    <property type="entry name" value="Tubulin"/>
    <property type="match status" value="1"/>
</dbReference>
<dbReference type="InterPro" id="IPR003008">
    <property type="entry name" value="Tubulin_FtsZ_GTPase"/>
</dbReference>
<dbReference type="GO" id="GO:0030030">
    <property type="term" value="P:cell projection organization"/>
    <property type="evidence" value="ECO:0007669"/>
    <property type="project" value="UniProtKB-KW"/>
</dbReference>
<evidence type="ECO:0000256" key="14">
    <source>
        <dbReference type="RuleBase" id="RU000352"/>
    </source>
</evidence>
<evidence type="ECO:0000256" key="13">
    <source>
        <dbReference type="ARBA" id="ARBA00046149"/>
    </source>
</evidence>
<dbReference type="Gene3D" id="3.40.50.1440">
    <property type="entry name" value="Tubulin/FtsZ, GTPase domain"/>
    <property type="match status" value="1"/>
</dbReference>
<dbReference type="eggNOG" id="KOG1374">
    <property type="taxonomic scope" value="Eukaryota"/>
</dbReference>
<feature type="domain" description="Tubulin/FtsZ GTPase" evidence="15">
    <location>
        <begin position="33"/>
        <end position="230"/>
    </location>
</feature>
<dbReference type="OMA" id="ACHPEYK"/>
<evidence type="ECO:0000256" key="3">
    <source>
        <dbReference type="ARBA" id="ARBA00004138"/>
    </source>
</evidence>
<keyword evidence="6 14" id="KW-0493">Microtubule</keyword>
<dbReference type="GO" id="GO:0005874">
    <property type="term" value="C:microtubule"/>
    <property type="evidence" value="ECO:0007669"/>
    <property type="project" value="UniProtKB-KW"/>
</dbReference>
<dbReference type="GO" id="GO:0005525">
    <property type="term" value="F:GTP binding"/>
    <property type="evidence" value="ECO:0007669"/>
    <property type="project" value="UniProtKB-UniRule"/>
</dbReference>
<keyword evidence="9 14" id="KW-0342">GTP-binding</keyword>